<keyword evidence="4 6" id="KW-1133">Transmembrane helix</keyword>
<name>A0A2U3RNX3_ORITS</name>
<dbReference type="Gene3D" id="1.20.1720.10">
    <property type="entry name" value="Multidrug resistance protein D"/>
    <property type="match status" value="1"/>
</dbReference>
<dbReference type="InterPro" id="IPR036259">
    <property type="entry name" value="MFS_trans_sf"/>
</dbReference>
<dbReference type="PANTHER" id="PTHR23502:SF132">
    <property type="entry name" value="POLYAMINE TRANSPORTER 2-RELATED"/>
    <property type="match status" value="1"/>
</dbReference>
<evidence type="ECO:0000313" key="9">
    <source>
        <dbReference type="Proteomes" id="UP000245243"/>
    </source>
</evidence>
<evidence type="ECO:0000256" key="2">
    <source>
        <dbReference type="ARBA" id="ARBA00022448"/>
    </source>
</evidence>
<organism evidence="8 9">
    <name type="scientific">Orientia tsutsugamushi</name>
    <name type="common">Rickettsia tsutsugamushi</name>
    <dbReference type="NCBI Taxonomy" id="784"/>
    <lineage>
        <taxon>Bacteria</taxon>
        <taxon>Pseudomonadati</taxon>
        <taxon>Pseudomonadota</taxon>
        <taxon>Alphaproteobacteria</taxon>
        <taxon>Rickettsiales</taxon>
        <taxon>Rickettsiaceae</taxon>
        <taxon>Rickettsieae</taxon>
        <taxon>Orientia</taxon>
    </lineage>
</organism>
<keyword evidence="3 6" id="KW-0812">Transmembrane</keyword>
<dbReference type="EMBL" id="LS398548">
    <property type="protein sequence ID" value="SPR14931.1"/>
    <property type="molecule type" value="Genomic_DNA"/>
</dbReference>
<evidence type="ECO:0000256" key="1">
    <source>
        <dbReference type="ARBA" id="ARBA00004429"/>
    </source>
</evidence>
<dbReference type="GO" id="GO:0022857">
    <property type="term" value="F:transmembrane transporter activity"/>
    <property type="evidence" value="ECO:0007669"/>
    <property type="project" value="InterPro"/>
</dbReference>
<comment type="subcellular location">
    <subcellularLocation>
        <location evidence="1">Cell inner membrane</location>
        <topology evidence="1">Multi-pass membrane protein</topology>
    </subcellularLocation>
</comment>
<dbReference type="InterPro" id="IPR020846">
    <property type="entry name" value="MFS_dom"/>
</dbReference>
<dbReference type="Proteomes" id="UP000245243">
    <property type="component" value="Chromosome I"/>
</dbReference>
<evidence type="ECO:0000256" key="5">
    <source>
        <dbReference type="ARBA" id="ARBA00023136"/>
    </source>
</evidence>
<protein>
    <submittedName>
        <fullName evidence="8">MFS transporter</fullName>
    </submittedName>
</protein>
<keyword evidence="2" id="KW-0813">Transport</keyword>
<sequence>MSVPSFPDIARYFNVTEGIIQLTISYNFLGFFIGGFLNGPLSECYARRKIMLAGNALMLLGAIWCVFAPTINSLLIIHSRNRS</sequence>
<feature type="transmembrane region" description="Helical" evidence="6">
    <location>
        <begin position="57"/>
        <end position="77"/>
    </location>
</feature>
<proteinExistence type="predicted"/>
<evidence type="ECO:0000259" key="7">
    <source>
        <dbReference type="PROSITE" id="PS50850"/>
    </source>
</evidence>
<feature type="transmembrane region" description="Helical" evidence="6">
    <location>
        <begin position="12"/>
        <end position="37"/>
    </location>
</feature>
<evidence type="ECO:0000256" key="6">
    <source>
        <dbReference type="SAM" id="Phobius"/>
    </source>
</evidence>
<keyword evidence="5 6" id="KW-0472">Membrane</keyword>
<dbReference type="InterPro" id="IPR011701">
    <property type="entry name" value="MFS"/>
</dbReference>
<evidence type="ECO:0000256" key="3">
    <source>
        <dbReference type="ARBA" id="ARBA00022692"/>
    </source>
</evidence>
<dbReference type="PANTHER" id="PTHR23502">
    <property type="entry name" value="MAJOR FACILITATOR SUPERFAMILY"/>
    <property type="match status" value="1"/>
</dbReference>
<dbReference type="Pfam" id="PF07690">
    <property type="entry name" value="MFS_1"/>
    <property type="match status" value="1"/>
</dbReference>
<reference evidence="9" key="1">
    <citation type="submission" date="2018-03" db="EMBL/GenBank/DDBJ databases">
        <authorList>
            <person name="Batty M. E."/>
            <person name="Batty M E."/>
        </authorList>
    </citation>
    <scope>NUCLEOTIDE SEQUENCE [LARGE SCALE GENOMIC DNA]</scope>
</reference>
<dbReference type="RefSeq" id="WP_052691759.1">
    <property type="nucleotide sequence ID" value="NZ_LS398548.1"/>
</dbReference>
<dbReference type="SUPFAM" id="SSF103473">
    <property type="entry name" value="MFS general substrate transporter"/>
    <property type="match status" value="1"/>
</dbReference>
<evidence type="ECO:0000256" key="4">
    <source>
        <dbReference type="ARBA" id="ARBA00022989"/>
    </source>
</evidence>
<evidence type="ECO:0000313" key="8">
    <source>
        <dbReference type="EMBL" id="SPR14931.1"/>
    </source>
</evidence>
<accession>A0A2U3RNX3</accession>
<dbReference type="AlphaFoldDB" id="A0A2U3RNX3"/>
<feature type="domain" description="Major facilitator superfamily (MFS) profile" evidence="7">
    <location>
        <begin position="1"/>
        <end position="83"/>
    </location>
</feature>
<dbReference type="GO" id="GO:0005886">
    <property type="term" value="C:plasma membrane"/>
    <property type="evidence" value="ECO:0007669"/>
    <property type="project" value="UniProtKB-SubCell"/>
</dbReference>
<dbReference type="PROSITE" id="PS50850">
    <property type="entry name" value="MFS"/>
    <property type="match status" value="1"/>
</dbReference>
<gene>
    <name evidence="8" type="ORF">KARP_00802</name>
</gene>